<reference evidence="8" key="2">
    <citation type="submission" date="2025-08" db="UniProtKB">
        <authorList>
            <consortium name="Ensembl"/>
        </authorList>
    </citation>
    <scope>IDENTIFICATION</scope>
</reference>
<dbReference type="GO" id="GO:0005634">
    <property type="term" value="C:nucleus"/>
    <property type="evidence" value="ECO:0007669"/>
    <property type="project" value="UniProtKB-SubCell"/>
</dbReference>
<dbReference type="Pfam" id="PF07412">
    <property type="entry name" value="Geminin"/>
    <property type="match status" value="1"/>
</dbReference>
<dbReference type="Ensembl" id="ENSCSAVT00000018744.1">
    <property type="protein sequence ID" value="ENSCSAVP00000018543.1"/>
    <property type="gene ID" value="ENSCSAVG00000010888.1"/>
</dbReference>
<dbReference type="GO" id="GO:0008156">
    <property type="term" value="P:negative regulation of DNA replication"/>
    <property type="evidence" value="ECO:0007669"/>
    <property type="project" value="TreeGrafter"/>
</dbReference>
<feature type="region of interest" description="Disordered" evidence="7">
    <location>
        <begin position="194"/>
        <end position="270"/>
    </location>
</feature>
<dbReference type="GO" id="GO:0045786">
    <property type="term" value="P:negative regulation of cell cycle"/>
    <property type="evidence" value="ECO:0007669"/>
    <property type="project" value="TreeGrafter"/>
</dbReference>
<feature type="compositionally biased region" description="Low complexity" evidence="7">
    <location>
        <begin position="224"/>
        <end position="235"/>
    </location>
</feature>
<dbReference type="GeneTree" id="ENSGT00940000153270"/>
<feature type="region of interest" description="Disordered" evidence="7">
    <location>
        <begin position="1"/>
        <end position="55"/>
    </location>
</feature>
<feature type="compositionally biased region" description="Basic residues" evidence="7">
    <location>
        <begin position="39"/>
        <end position="51"/>
    </location>
</feature>
<keyword evidence="9" id="KW-1185">Reference proteome</keyword>
<evidence type="ECO:0000256" key="7">
    <source>
        <dbReference type="SAM" id="MobiDB-lite"/>
    </source>
</evidence>
<keyword evidence="4" id="KW-0539">Nucleus</keyword>
<evidence type="ECO:0000256" key="3">
    <source>
        <dbReference type="ARBA" id="ARBA00023054"/>
    </source>
</evidence>
<dbReference type="eggNOG" id="ENOG502SDC5">
    <property type="taxonomic scope" value="Eukaryota"/>
</dbReference>
<reference evidence="8" key="3">
    <citation type="submission" date="2025-09" db="UniProtKB">
        <authorList>
            <consortium name="Ensembl"/>
        </authorList>
    </citation>
    <scope>IDENTIFICATION</scope>
</reference>
<accession>H2ZLS7</accession>
<evidence type="ECO:0000313" key="9">
    <source>
        <dbReference type="Proteomes" id="UP000007875"/>
    </source>
</evidence>
<reference evidence="9" key="1">
    <citation type="submission" date="2003-08" db="EMBL/GenBank/DDBJ databases">
        <authorList>
            <person name="Birren B."/>
            <person name="Nusbaum C."/>
            <person name="Abebe A."/>
            <person name="Abouelleil A."/>
            <person name="Adekoya E."/>
            <person name="Ait-zahra M."/>
            <person name="Allen N."/>
            <person name="Allen T."/>
            <person name="An P."/>
            <person name="Anderson M."/>
            <person name="Anderson S."/>
            <person name="Arachchi H."/>
            <person name="Armbruster J."/>
            <person name="Bachantsang P."/>
            <person name="Baldwin J."/>
            <person name="Barry A."/>
            <person name="Bayul T."/>
            <person name="Blitshsteyn B."/>
            <person name="Bloom T."/>
            <person name="Blye J."/>
            <person name="Boguslavskiy L."/>
            <person name="Borowsky M."/>
            <person name="Boukhgalter B."/>
            <person name="Brunache A."/>
            <person name="Butler J."/>
            <person name="Calixte N."/>
            <person name="Calvo S."/>
            <person name="Camarata J."/>
            <person name="Campo K."/>
            <person name="Chang J."/>
            <person name="Cheshatsang Y."/>
            <person name="Citroen M."/>
            <person name="Collymore A."/>
            <person name="Considine T."/>
            <person name="Cook A."/>
            <person name="Cooke P."/>
            <person name="Corum B."/>
            <person name="Cuomo C."/>
            <person name="David R."/>
            <person name="Dawoe T."/>
            <person name="Degray S."/>
            <person name="Dodge S."/>
            <person name="Dooley K."/>
            <person name="Dorje P."/>
            <person name="Dorjee K."/>
            <person name="Dorris L."/>
            <person name="Duffey N."/>
            <person name="Dupes A."/>
            <person name="Elkins T."/>
            <person name="Engels R."/>
            <person name="Erickson J."/>
            <person name="Farina A."/>
            <person name="Faro S."/>
            <person name="Ferreira P."/>
            <person name="Fischer H."/>
            <person name="Fitzgerald M."/>
            <person name="Foley K."/>
            <person name="Gage D."/>
            <person name="Galagan J."/>
            <person name="Gearin G."/>
            <person name="Gnerre S."/>
            <person name="Gnirke A."/>
            <person name="Goyette A."/>
            <person name="Graham J."/>
            <person name="Grandbois E."/>
            <person name="Gyaltsen K."/>
            <person name="Hafez N."/>
            <person name="Hagopian D."/>
            <person name="Hagos B."/>
            <person name="Hall J."/>
            <person name="Hatcher B."/>
            <person name="Heller A."/>
            <person name="Higgins H."/>
            <person name="Honan T."/>
            <person name="Horn A."/>
            <person name="Houde N."/>
            <person name="Hughes L."/>
            <person name="Hulme W."/>
            <person name="Husby E."/>
            <person name="Iliev I."/>
            <person name="Jaffe D."/>
            <person name="Jones C."/>
            <person name="Kamal M."/>
            <person name="Kamat A."/>
            <person name="Kamvysselis M."/>
            <person name="Karlsson E."/>
            <person name="Kells C."/>
            <person name="Kieu A."/>
            <person name="Kisner P."/>
            <person name="Kodira C."/>
            <person name="Kulbokas E."/>
            <person name="Labutti K."/>
            <person name="Lama D."/>
            <person name="Landers T."/>
            <person name="Leger J."/>
            <person name="Levine S."/>
            <person name="Lewis D."/>
            <person name="Lewis T."/>
            <person name="Lindblad-toh K."/>
            <person name="Liu X."/>
            <person name="Lokyitsang T."/>
            <person name="Lokyitsang Y."/>
            <person name="Lucien O."/>
            <person name="Lui A."/>
            <person name="Ma L.J."/>
            <person name="Mabbitt R."/>
            <person name="Macdonald J."/>
            <person name="Maclean C."/>
            <person name="Major J."/>
            <person name="Manning J."/>
            <person name="Marabella R."/>
            <person name="Maru K."/>
            <person name="Matthews C."/>
            <person name="Mauceli E."/>
            <person name="Mccarthy M."/>
            <person name="Mcdonough S."/>
            <person name="Mcghee T."/>
            <person name="Meldrim J."/>
            <person name="Meneus L."/>
            <person name="Mesirov J."/>
            <person name="Mihalev A."/>
            <person name="Mihova T."/>
            <person name="Mikkelsen T."/>
            <person name="Mlenga V."/>
            <person name="Moru K."/>
            <person name="Mozes J."/>
            <person name="Mulrain L."/>
            <person name="Munson G."/>
            <person name="Naylor J."/>
            <person name="Newes C."/>
            <person name="Nguyen C."/>
            <person name="Nguyen N."/>
            <person name="Nguyen T."/>
            <person name="Nicol R."/>
            <person name="Nielsen C."/>
            <person name="Nizzari M."/>
            <person name="Norbu C."/>
            <person name="Norbu N."/>
            <person name="O'donnell P."/>
            <person name="Okoawo O."/>
            <person name="O'leary S."/>
            <person name="Omotosho B."/>
            <person name="O'neill K."/>
            <person name="Osman S."/>
            <person name="Parker S."/>
            <person name="Perrin D."/>
            <person name="Phunkhang P."/>
            <person name="Piqani B."/>
            <person name="Purcell S."/>
            <person name="Rachupka T."/>
            <person name="Ramasamy U."/>
            <person name="Rameau R."/>
            <person name="Ray V."/>
            <person name="Raymond C."/>
            <person name="Retta R."/>
            <person name="Richardson S."/>
            <person name="Rise C."/>
            <person name="Rodriguez J."/>
            <person name="Rogers J."/>
            <person name="Rogov P."/>
            <person name="Rutman M."/>
            <person name="Schupbach R."/>
            <person name="Seaman C."/>
            <person name="Settipalli S."/>
            <person name="Sharpe T."/>
            <person name="Sheridan J."/>
            <person name="Sherpa N."/>
            <person name="Shi J."/>
            <person name="Smirnov S."/>
            <person name="Smith C."/>
            <person name="Sougnez C."/>
            <person name="Spencer B."/>
            <person name="Stalker J."/>
            <person name="Stange-thomann N."/>
            <person name="Stavropoulos S."/>
            <person name="Stetson K."/>
            <person name="Stone C."/>
            <person name="Stone S."/>
            <person name="Stubbs M."/>
            <person name="Talamas J."/>
            <person name="Tchuinga P."/>
            <person name="Tenzing P."/>
            <person name="Tesfaye S."/>
            <person name="Theodore J."/>
            <person name="Thoulutsang Y."/>
            <person name="Topham K."/>
            <person name="Towey S."/>
            <person name="Tsamla T."/>
            <person name="Tsomo N."/>
            <person name="Vallee D."/>
            <person name="Vassiliev H."/>
            <person name="Venkataraman V."/>
            <person name="Vinson J."/>
            <person name="Vo A."/>
            <person name="Wade C."/>
            <person name="Wang S."/>
            <person name="Wangchuk T."/>
            <person name="Wangdi T."/>
            <person name="Whittaker C."/>
            <person name="Wilkinson J."/>
            <person name="Wu Y."/>
            <person name="Wyman D."/>
            <person name="Yadav S."/>
            <person name="Yang S."/>
            <person name="Yang X."/>
            <person name="Yeager S."/>
            <person name="Yee E."/>
            <person name="Young G."/>
            <person name="Zainoun J."/>
            <person name="Zembeck L."/>
            <person name="Zimmer A."/>
            <person name="Zody M."/>
            <person name="Lander E."/>
        </authorList>
    </citation>
    <scope>NUCLEOTIDE SEQUENCE [LARGE SCALE GENOMIC DNA]</scope>
</reference>
<dbReference type="Gene3D" id="1.20.5.1180">
    <property type="entry name" value="Geminin coiled-coil domain"/>
    <property type="match status" value="1"/>
</dbReference>
<protein>
    <recommendedName>
        <fullName evidence="10">Geminin</fullName>
    </recommendedName>
</protein>
<comment type="subcellular location">
    <subcellularLocation>
        <location evidence="1">Nucleus</location>
    </subcellularLocation>
</comment>
<dbReference type="PANTHER" id="PTHR13372">
    <property type="entry name" value="GEMININ"/>
    <property type="match status" value="1"/>
</dbReference>
<name>H2ZLS7_CIOSA</name>
<comment type="similarity">
    <text evidence="2">Belongs to the geminin family.</text>
</comment>
<feature type="coiled-coil region" evidence="6">
    <location>
        <begin position="137"/>
        <end position="181"/>
    </location>
</feature>
<dbReference type="InParanoid" id="H2ZLS7"/>
<dbReference type="PANTHER" id="PTHR13372:SF5">
    <property type="entry name" value="GEMININ"/>
    <property type="match status" value="1"/>
</dbReference>
<keyword evidence="3 6" id="KW-0175">Coiled coil</keyword>
<dbReference type="InterPro" id="IPR022786">
    <property type="entry name" value="Geminin/Multicilin"/>
</dbReference>
<evidence type="ECO:0000256" key="1">
    <source>
        <dbReference type="ARBA" id="ARBA00004123"/>
    </source>
</evidence>
<evidence type="ECO:0000256" key="6">
    <source>
        <dbReference type="SAM" id="Coils"/>
    </source>
</evidence>
<feature type="compositionally biased region" description="Polar residues" evidence="7">
    <location>
        <begin position="236"/>
        <end position="255"/>
    </location>
</feature>
<evidence type="ECO:0000256" key="5">
    <source>
        <dbReference type="ARBA" id="ARBA00023306"/>
    </source>
</evidence>
<dbReference type="OMA" id="AQWKEND"/>
<evidence type="ECO:0000256" key="2">
    <source>
        <dbReference type="ARBA" id="ARBA00007979"/>
    </source>
</evidence>
<proteinExistence type="inferred from homology"/>
<dbReference type="AlphaFoldDB" id="H2ZLS7"/>
<sequence>MTTKSILESINAQWKENDCRSPSRKRRLDDQNEQSPNTTKRRHLHANKKGLHTGVLKPGQENLKRAVKTSKSESIKTFFSGVPRVSCSKTDKVQIFNEAKKPKAKTTSTQTRNEVEELVCSGEPTEKYWELLAEERRKGLQEALVENKQLADEIEKKDEIIEGMKTEIERLEETASHAQYLASVIEQLGQDCLDEENEDPSKTDSDSSSGTVAVADNATDNDNPPTVEVVDTPTVLSGQEETNESATNDEQSINPDSDKENKLPLSLNVL</sequence>
<dbReference type="STRING" id="51511.ENSCSAVP00000018543"/>
<dbReference type="HOGENOM" id="CLU_1030390_0_0_1"/>
<evidence type="ECO:0000256" key="4">
    <source>
        <dbReference type="ARBA" id="ARBA00023242"/>
    </source>
</evidence>
<keyword evidence="5" id="KW-0131">Cell cycle</keyword>
<dbReference type="Proteomes" id="UP000007875">
    <property type="component" value="Unassembled WGS sequence"/>
</dbReference>
<evidence type="ECO:0008006" key="10">
    <source>
        <dbReference type="Google" id="ProtNLM"/>
    </source>
</evidence>
<feature type="compositionally biased region" description="Polar residues" evidence="7">
    <location>
        <begin position="1"/>
        <end position="14"/>
    </location>
</feature>
<organism evidence="8 9">
    <name type="scientific">Ciona savignyi</name>
    <name type="common">Pacific transparent sea squirt</name>
    <dbReference type="NCBI Taxonomy" id="51511"/>
    <lineage>
        <taxon>Eukaryota</taxon>
        <taxon>Metazoa</taxon>
        <taxon>Chordata</taxon>
        <taxon>Tunicata</taxon>
        <taxon>Ascidiacea</taxon>
        <taxon>Phlebobranchia</taxon>
        <taxon>Cionidae</taxon>
        <taxon>Ciona</taxon>
    </lineage>
</organism>
<evidence type="ECO:0000313" key="8">
    <source>
        <dbReference type="Ensembl" id="ENSCSAVP00000018543.1"/>
    </source>
</evidence>
<dbReference type="CDD" id="cd22589">
    <property type="entry name" value="geminin_CC"/>
    <property type="match status" value="1"/>
</dbReference>
<dbReference type="SUPFAM" id="SSF111469">
    <property type="entry name" value="Geminin coiled-coil domain"/>
    <property type="match status" value="1"/>
</dbReference>